<reference evidence="7 8" key="1">
    <citation type="journal article" date="2007" name="Genome Res.">
        <title>Lateral gene transfer between obligate intracellular bacteria: evidence from the Rickettsia massiliae genome.</title>
        <authorList>
            <person name="Blanc G."/>
            <person name="Ogata H."/>
            <person name="Robert C."/>
            <person name="Audic S."/>
            <person name="Claverie J.-M."/>
            <person name="Raoult D."/>
        </authorList>
    </citation>
    <scope>NUCLEOTIDE SEQUENCE [LARGE SCALE GENOMIC DNA]</scope>
    <source>
        <strain evidence="8">Mtu5</strain>
    </source>
</reference>
<evidence type="ECO:0000313" key="7">
    <source>
        <dbReference type="EMBL" id="ABV84491.1"/>
    </source>
</evidence>
<dbReference type="Proteomes" id="UP000001311">
    <property type="component" value="Chromosome"/>
</dbReference>
<feature type="transmembrane region" description="Helical" evidence="6">
    <location>
        <begin position="159"/>
        <end position="177"/>
    </location>
</feature>
<feature type="transmembrane region" description="Helical" evidence="6">
    <location>
        <begin position="41"/>
        <end position="62"/>
    </location>
</feature>
<dbReference type="KEGG" id="rms:RMA_0197"/>
<keyword evidence="8" id="KW-1185">Reference proteome</keyword>
<evidence type="ECO:0000256" key="2">
    <source>
        <dbReference type="ARBA" id="ARBA00010350"/>
    </source>
</evidence>
<dbReference type="EMBL" id="CP000683">
    <property type="protein sequence ID" value="ABV84491.1"/>
    <property type="molecule type" value="Genomic_DNA"/>
</dbReference>
<evidence type="ECO:0000256" key="6">
    <source>
        <dbReference type="RuleBase" id="RU004379"/>
    </source>
</evidence>
<comment type="similarity">
    <text evidence="2 6">Belongs to the BI1 family.</text>
</comment>
<dbReference type="PANTHER" id="PTHR23291:SF50">
    <property type="entry name" value="PROTEIN LIFEGUARD 4"/>
    <property type="match status" value="1"/>
</dbReference>
<protein>
    <submittedName>
        <fullName evidence="7">Integral membrane protein, interacts with FtsH</fullName>
    </submittedName>
</protein>
<feature type="transmembrane region" description="Helical" evidence="6">
    <location>
        <begin position="68"/>
        <end position="91"/>
    </location>
</feature>
<evidence type="ECO:0000256" key="1">
    <source>
        <dbReference type="ARBA" id="ARBA00004141"/>
    </source>
</evidence>
<feature type="transmembrane region" description="Helical" evidence="6">
    <location>
        <begin position="183"/>
        <end position="200"/>
    </location>
</feature>
<name>A8F0Q5_RICM5</name>
<feature type="transmembrane region" description="Helical" evidence="6">
    <location>
        <begin position="128"/>
        <end position="147"/>
    </location>
</feature>
<dbReference type="CDD" id="cd10432">
    <property type="entry name" value="BI-1-like_bacterial"/>
    <property type="match status" value="1"/>
</dbReference>
<dbReference type="GO" id="GO:0016020">
    <property type="term" value="C:membrane"/>
    <property type="evidence" value="ECO:0007669"/>
    <property type="project" value="UniProtKB-SubCell"/>
</dbReference>
<dbReference type="PANTHER" id="PTHR23291">
    <property type="entry name" value="BAX INHIBITOR-RELATED"/>
    <property type="match status" value="1"/>
</dbReference>
<comment type="subcellular location">
    <subcellularLocation>
        <location evidence="1">Membrane</location>
        <topology evidence="1">Multi-pass membrane protein</topology>
    </subcellularLocation>
</comment>
<feature type="transmembrane region" description="Helical" evidence="6">
    <location>
        <begin position="221"/>
        <end position="241"/>
    </location>
</feature>
<evidence type="ECO:0000256" key="4">
    <source>
        <dbReference type="ARBA" id="ARBA00022989"/>
    </source>
</evidence>
<dbReference type="InterPro" id="IPR006214">
    <property type="entry name" value="Bax_inhibitor_1-related"/>
</dbReference>
<proteinExistence type="inferred from homology"/>
<organism evidence="7 8">
    <name type="scientific">Rickettsia massiliae (strain Mtu5)</name>
    <dbReference type="NCBI Taxonomy" id="416276"/>
    <lineage>
        <taxon>Bacteria</taxon>
        <taxon>Pseudomonadati</taxon>
        <taxon>Pseudomonadota</taxon>
        <taxon>Alphaproteobacteria</taxon>
        <taxon>Rickettsiales</taxon>
        <taxon>Rickettsiaceae</taxon>
        <taxon>Rickettsieae</taxon>
        <taxon>Rickettsia</taxon>
        <taxon>spotted fever group</taxon>
    </lineage>
</organism>
<keyword evidence="4 6" id="KW-1133">Transmembrane helix</keyword>
<dbReference type="AlphaFoldDB" id="A8F0Q5"/>
<feature type="transmembrane region" description="Helical" evidence="6">
    <location>
        <begin position="103"/>
        <end position="122"/>
    </location>
</feature>
<evidence type="ECO:0000256" key="5">
    <source>
        <dbReference type="ARBA" id="ARBA00023136"/>
    </source>
</evidence>
<dbReference type="HOGENOM" id="CLU_058671_1_1_5"/>
<keyword evidence="5 6" id="KW-0472">Membrane</keyword>
<evidence type="ECO:0000313" key="8">
    <source>
        <dbReference type="Proteomes" id="UP000001311"/>
    </source>
</evidence>
<gene>
    <name evidence="7" type="ordered locus">RMA_0197</name>
</gene>
<evidence type="ECO:0000256" key="3">
    <source>
        <dbReference type="ARBA" id="ARBA00022692"/>
    </source>
</evidence>
<keyword evidence="3 6" id="KW-0812">Transmembrane</keyword>
<sequence length="249" mass="27908">MFYYVNNIILRLLMIDYTKTLTTASKNKTFDEGLRKYMLKVYNYMALALLLTGVAAVTTISVEPIYNLMFQTGFGTIIMFAPLGIALYFFMGFGRMNLQTTQILFWVYAGLTGMSLAYLALIYTGASIARTFFICSSVFGAMSLYGYSTSRDLTSMGSFFAMGLIGLIIASLVNLFLKSSALSFATSLIGIVIFMGLIAWDTQKIKSMYYTAGNDEVGQKLSIMAAFTLYLDFINLFLYLMRFLGNRRD</sequence>
<dbReference type="Pfam" id="PF01027">
    <property type="entry name" value="Bax1-I"/>
    <property type="match status" value="1"/>
</dbReference>
<accession>A8F0Q5</accession>